<name>A0A8S4Q7Y4_OWEFU</name>
<organism evidence="4 5">
    <name type="scientific">Owenia fusiformis</name>
    <name type="common">Polychaete worm</name>
    <dbReference type="NCBI Taxonomy" id="6347"/>
    <lineage>
        <taxon>Eukaryota</taxon>
        <taxon>Metazoa</taxon>
        <taxon>Spiralia</taxon>
        <taxon>Lophotrochozoa</taxon>
        <taxon>Annelida</taxon>
        <taxon>Polychaeta</taxon>
        <taxon>Sedentaria</taxon>
        <taxon>Canalipalpata</taxon>
        <taxon>Sabellida</taxon>
        <taxon>Oweniida</taxon>
        <taxon>Oweniidae</taxon>
        <taxon>Owenia</taxon>
    </lineage>
</organism>
<evidence type="ECO:0000313" key="5">
    <source>
        <dbReference type="Proteomes" id="UP000749559"/>
    </source>
</evidence>
<evidence type="ECO:0000256" key="2">
    <source>
        <dbReference type="SAM" id="SignalP"/>
    </source>
</evidence>
<dbReference type="GO" id="GO:0005509">
    <property type="term" value="F:calcium ion binding"/>
    <property type="evidence" value="ECO:0007669"/>
    <property type="project" value="InterPro"/>
</dbReference>
<evidence type="ECO:0000259" key="3">
    <source>
        <dbReference type="PROSITE" id="PS50222"/>
    </source>
</evidence>
<dbReference type="AlphaFoldDB" id="A0A8S4Q7Y4"/>
<keyword evidence="1" id="KW-0106">Calcium</keyword>
<accession>A0A8S4Q7Y4</accession>
<reference evidence="4" key="1">
    <citation type="submission" date="2022-03" db="EMBL/GenBank/DDBJ databases">
        <authorList>
            <person name="Martin C."/>
        </authorList>
    </citation>
    <scope>NUCLEOTIDE SEQUENCE</scope>
</reference>
<sequence>MAGKLIVLCMMVVILASICIDDSTACFVSRVTHIHTCNNCKVHKRSVRKNSEYTSTFKACDSDDNGKLIEKEMMKCFPQPGSHLAEIFESLDIDRDGELTFEEFQKAELNPKKKPATNCHLDMLEKCGGSFLQFAHAHARDQSISETSMCEALQEYGNCVDEKSGTCHTEDTKNFAAKLLHMIRTSKKDGVCPDIKINGLDNKDDGNFEKLPCSKDAILKCDKQFLDDILQWTPSCDALEAYDECLQKTTESCNDEASESARKAADDIFKAYKSTGECDGNTY</sequence>
<dbReference type="InterPro" id="IPR002048">
    <property type="entry name" value="EF_hand_dom"/>
</dbReference>
<dbReference type="Pfam" id="PF13499">
    <property type="entry name" value="EF-hand_7"/>
    <property type="match status" value="1"/>
</dbReference>
<dbReference type="InterPro" id="IPR011992">
    <property type="entry name" value="EF-hand-dom_pair"/>
</dbReference>
<keyword evidence="2" id="KW-0732">Signal</keyword>
<gene>
    <name evidence="4" type="ORF">OFUS_LOCUS26299</name>
</gene>
<dbReference type="PROSITE" id="PS50222">
    <property type="entry name" value="EF_HAND_2"/>
    <property type="match status" value="1"/>
</dbReference>
<feature type="chain" id="PRO_5035808411" description="EF-hand domain-containing protein" evidence="2">
    <location>
        <begin position="26"/>
        <end position="283"/>
    </location>
</feature>
<dbReference type="PROSITE" id="PS00018">
    <property type="entry name" value="EF_HAND_1"/>
    <property type="match status" value="1"/>
</dbReference>
<dbReference type="Gene3D" id="1.10.238.10">
    <property type="entry name" value="EF-hand"/>
    <property type="match status" value="1"/>
</dbReference>
<dbReference type="EMBL" id="CAIIXF020000012">
    <property type="protein sequence ID" value="CAH1802646.1"/>
    <property type="molecule type" value="Genomic_DNA"/>
</dbReference>
<proteinExistence type="predicted"/>
<feature type="domain" description="EF-hand" evidence="3">
    <location>
        <begin position="79"/>
        <end position="114"/>
    </location>
</feature>
<dbReference type="CDD" id="cd00051">
    <property type="entry name" value="EFh"/>
    <property type="match status" value="1"/>
</dbReference>
<dbReference type="Proteomes" id="UP000749559">
    <property type="component" value="Unassembled WGS sequence"/>
</dbReference>
<dbReference type="InterPro" id="IPR018247">
    <property type="entry name" value="EF_Hand_1_Ca_BS"/>
</dbReference>
<evidence type="ECO:0000313" key="4">
    <source>
        <dbReference type="EMBL" id="CAH1802646.1"/>
    </source>
</evidence>
<dbReference type="SUPFAM" id="SSF47473">
    <property type="entry name" value="EF-hand"/>
    <property type="match status" value="1"/>
</dbReference>
<keyword evidence="5" id="KW-1185">Reference proteome</keyword>
<comment type="caution">
    <text evidence="4">The sequence shown here is derived from an EMBL/GenBank/DDBJ whole genome shotgun (WGS) entry which is preliminary data.</text>
</comment>
<feature type="signal peptide" evidence="2">
    <location>
        <begin position="1"/>
        <end position="25"/>
    </location>
</feature>
<protein>
    <recommendedName>
        <fullName evidence="3">EF-hand domain-containing protein</fullName>
    </recommendedName>
</protein>
<evidence type="ECO:0000256" key="1">
    <source>
        <dbReference type="ARBA" id="ARBA00022837"/>
    </source>
</evidence>